<evidence type="ECO:0000313" key="12">
    <source>
        <dbReference type="EMBL" id="EIW76514.1"/>
    </source>
</evidence>
<dbReference type="SUPFAM" id="SSF103473">
    <property type="entry name" value="MFS general substrate transporter"/>
    <property type="match status" value="1"/>
</dbReference>
<feature type="transmembrane region" description="Helical" evidence="10">
    <location>
        <begin position="151"/>
        <end position="169"/>
    </location>
</feature>
<comment type="subcellular location">
    <subcellularLocation>
        <location evidence="1">Membrane</location>
        <topology evidence="1">Multi-pass membrane protein</topology>
    </subcellularLocation>
</comment>
<dbReference type="RefSeq" id="XP_007773719.1">
    <property type="nucleotide sequence ID" value="XM_007775529.1"/>
</dbReference>
<dbReference type="AlphaFoldDB" id="A0A5M3MC83"/>
<organism evidence="12 13">
    <name type="scientific">Coniophora puteana (strain RWD-64-598)</name>
    <name type="common">Brown rot fungus</name>
    <dbReference type="NCBI Taxonomy" id="741705"/>
    <lineage>
        <taxon>Eukaryota</taxon>
        <taxon>Fungi</taxon>
        <taxon>Dikarya</taxon>
        <taxon>Basidiomycota</taxon>
        <taxon>Agaricomycotina</taxon>
        <taxon>Agaricomycetes</taxon>
        <taxon>Agaricomycetidae</taxon>
        <taxon>Boletales</taxon>
        <taxon>Coniophorineae</taxon>
        <taxon>Coniophoraceae</taxon>
        <taxon>Coniophora</taxon>
    </lineage>
</organism>
<evidence type="ECO:0000256" key="8">
    <source>
        <dbReference type="RuleBase" id="RU003346"/>
    </source>
</evidence>
<dbReference type="InterPro" id="IPR005828">
    <property type="entry name" value="MFS_sugar_transport-like"/>
</dbReference>
<evidence type="ECO:0000256" key="2">
    <source>
        <dbReference type="ARBA" id="ARBA00010992"/>
    </source>
</evidence>
<dbReference type="GeneID" id="19200323"/>
<feature type="domain" description="Major facilitator superfamily (MFS) profile" evidence="11">
    <location>
        <begin position="82"/>
        <end position="522"/>
    </location>
</feature>
<dbReference type="InterPro" id="IPR003663">
    <property type="entry name" value="Sugar/inositol_transpt"/>
</dbReference>
<feature type="transmembrane region" description="Helical" evidence="10">
    <location>
        <begin position="210"/>
        <end position="229"/>
    </location>
</feature>
<feature type="transmembrane region" description="Helical" evidence="10">
    <location>
        <begin position="406"/>
        <end position="424"/>
    </location>
</feature>
<proteinExistence type="inferred from homology"/>
<evidence type="ECO:0000256" key="5">
    <source>
        <dbReference type="ARBA" id="ARBA00022989"/>
    </source>
</evidence>
<feature type="transmembrane region" description="Helical" evidence="10">
    <location>
        <begin position="115"/>
        <end position="139"/>
    </location>
</feature>
<feature type="transmembrane region" description="Helical" evidence="10">
    <location>
        <begin position="175"/>
        <end position="198"/>
    </location>
</feature>
<reference evidence="13" key="1">
    <citation type="journal article" date="2012" name="Science">
        <title>The Paleozoic origin of enzymatic lignin decomposition reconstructed from 31 fungal genomes.</title>
        <authorList>
            <person name="Floudas D."/>
            <person name="Binder M."/>
            <person name="Riley R."/>
            <person name="Barry K."/>
            <person name="Blanchette R.A."/>
            <person name="Henrissat B."/>
            <person name="Martinez A.T."/>
            <person name="Otillar R."/>
            <person name="Spatafora J.W."/>
            <person name="Yadav J.S."/>
            <person name="Aerts A."/>
            <person name="Benoit I."/>
            <person name="Boyd A."/>
            <person name="Carlson A."/>
            <person name="Copeland A."/>
            <person name="Coutinho P.M."/>
            <person name="de Vries R.P."/>
            <person name="Ferreira P."/>
            <person name="Findley K."/>
            <person name="Foster B."/>
            <person name="Gaskell J."/>
            <person name="Glotzer D."/>
            <person name="Gorecki P."/>
            <person name="Heitman J."/>
            <person name="Hesse C."/>
            <person name="Hori C."/>
            <person name="Igarashi K."/>
            <person name="Jurgens J.A."/>
            <person name="Kallen N."/>
            <person name="Kersten P."/>
            <person name="Kohler A."/>
            <person name="Kuees U."/>
            <person name="Kumar T.K.A."/>
            <person name="Kuo A."/>
            <person name="LaButti K."/>
            <person name="Larrondo L.F."/>
            <person name="Lindquist E."/>
            <person name="Ling A."/>
            <person name="Lombard V."/>
            <person name="Lucas S."/>
            <person name="Lundell T."/>
            <person name="Martin R."/>
            <person name="McLaughlin D.J."/>
            <person name="Morgenstern I."/>
            <person name="Morin E."/>
            <person name="Murat C."/>
            <person name="Nagy L.G."/>
            <person name="Nolan M."/>
            <person name="Ohm R.A."/>
            <person name="Patyshakuliyeva A."/>
            <person name="Rokas A."/>
            <person name="Ruiz-Duenas F.J."/>
            <person name="Sabat G."/>
            <person name="Salamov A."/>
            <person name="Samejima M."/>
            <person name="Schmutz J."/>
            <person name="Slot J.C."/>
            <person name="St John F."/>
            <person name="Stenlid J."/>
            <person name="Sun H."/>
            <person name="Sun S."/>
            <person name="Syed K."/>
            <person name="Tsang A."/>
            <person name="Wiebenga A."/>
            <person name="Young D."/>
            <person name="Pisabarro A."/>
            <person name="Eastwood D.C."/>
            <person name="Martin F."/>
            <person name="Cullen D."/>
            <person name="Grigoriev I.V."/>
            <person name="Hibbett D.S."/>
        </authorList>
    </citation>
    <scope>NUCLEOTIDE SEQUENCE [LARGE SCALE GENOMIC DNA]</scope>
    <source>
        <strain evidence="13">RWD-64-598 SS2</strain>
    </source>
</reference>
<evidence type="ECO:0000256" key="4">
    <source>
        <dbReference type="ARBA" id="ARBA00022692"/>
    </source>
</evidence>
<evidence type="ECO:0000259" key="11">
    <source>
        <dbReference type="PROSITE" id="PS50850"/>
    </source>
</evidence>
<evidence type="ECO:0000313" key="13">
    <source>
        <dbReference type="Proteomes" id="UP000053558"/>
    </source>
</evidence>
<dbReference type="KEGG" id="cput:CONPUDRAFT_131173"/>
<dbReference type="PANTHER" id="PTHR48022:SF79">
    <property type="entry name" value="LACTOSE PERMEASE, PUTATIVE (AFU_ORTHOLOGUE AFUA_6G01860)-RELATED"/>
    <property type="match status" value="1"/>
</dbReference>
<dbReference type="NCBIfam" id="TIGR00879">
    <property type="entry name" value="SP"/>
    <property type="match status" value="1"/>
</dbReference>
<evidence type="ECO:0000256" key="10">
    <source>
        <dbReference type="SAM" id="Phobius"/>
    </source>
</evidence>
<keyword evidence="6 10" id="KW-0472">Membrane</keyword>
<dbReference type="Proteomes" id="UP000053558">
    <property type="component" value="Unassembled WGS sequence"/>
</dbReference>
<dbReference type="EMBL" id="JH711586">
    <property type="protein sequence ID" value="EIW76514.1"/>
    <property type="molecule type" value="Genomic_DNA"/>
</dbReference>
<evidence type="ECO:0000256" key="3">
    <source>
        <dbReference type="ARBA" id="ARBA00022448"/>
    </source>
</evidence>
<dbReference type="OMA" id="APVGITN"/>
<dbReference type="PANTHER" id="PTHR48022">
    <property type="entry name" value="PLASTIDIC GLUCOSE TRANSPORTER 4"/>
    <property type="match status" value="1"/>
</dbReference>
<dbReference type="GO" id="GO:0005351">
    <property type="term" value="F:carbohydrate:proton symporter activity"/>
    <property type="evidence" value="ECO:0007669"/>
    <property type="project" value="TreeGrafter"/>
</dbReference>
<keyword evidence="4 10" id="KW-0812">Transmembrane</keyword>
<dbReference type="InterPro" id="IPR050360">
    <property type="entry name" value="MFS_Sugar_Transporters"/>
</dbReference>
<feature type="transmembrane region" description="Helical" evidence="10">
    <location>
        <begin position="470"/>
        <end position="488"/>
    </location>
</feature>
<feature type="transmembrane region" description="Helical" evidence="10">
    <location>
        <begin position="500"/>
        <end position="519"/>
    </location>
</feature>
<evidence type="ECO:0000256" key="7">
    <source>
        <dbReference type="ARBA" id="ARBA00049119"/>
    </source>
</evidence>
<dbReference type="FunFam" id="1.20.1250.20:FF:000134">
    <property type="entry name" value="MFS sugar transporter protein"/>
    <property type="match status" value="1"/>
</dbReference>
<evidence type="ECO:0000256" key="6">
    <source>
        <dbReference type="ARBA" id="ARBA00023136"/>
    </source>
</evidence>
<feature type="compositionally biased region" description="Basic and acidic residues" evidence="9">
    <location>
        <begin position="1"/>
        <end position="26"/>
    </location>
</feature>
<protein>
    <recommendedName>
        <fullName evidence="11">Major facilitator superfamily (MFS) profile domain-containing protein</fullName>
    </recommendedName>
</protein>
<comment type="catalytic activity">
    <reaction evidence="7">
        <text>myo-inositol(out) + H(+)(out) = myo-inositol(in) + H(+)(in)</text>
        <dbReference type="Rhea" id="RHEA:60364"/>
        <dbReference type="ChEBI" id="CHEBI:15378"/>
        <dbReference type="ChEBI" id="CHEBI:17268"/>
    </reaction>
</comment>
<feature type="transmembrane region" description="Helical" evidence="10">
    <location>
        <begin position="430"/>
        <end position="449"/>
    </location>
</feature>
<keyword evidence="5 10" id="KW-1133">Transmembrane helix</keyword>
<dbReference type="InterPro" id="IPR020846">
    <property type="entry name" value="MFS_dom"/>
</dbReference>
<feature type="transmembrane region" description="Helical" evidence="10">
    <location>
        <begin position="75"/>
        <end position="95"/>
    </location>
</feature>
<dbReference type="InterPro" id="IPR005829">
    <property type="entry name" value="Sugar_transporter_CS"/>
</dbReference>
<dbReference type="Pfam" id="PF00083">
    <property type="entry name" value="Sugar_tr"/>
    <property type="match status" value="1"/>
</dbReference>
<comment type="caution">
    <text evidence="12">The sequence shown here is derived from an EMBL/GenBank/DDBJ whole genome shotgun (WGS) entry which is preliminary data.</text>
</comment>
<dbReference type="Gene3D" id="1.20.1250.20">
    <property type="entry name" value="MFS general substrate transporter like domains"/>
    <property type="match status" value="1"/>
</dbReference>
<keyword evidence="13" id="KW-1185">Reference proteome</keyword>
<dbReference type="PROSITE" id="PS00216">
    <property type="entry name" value="SUGAR_TRANSPORT_1"/>
    <property type="match status" value="1"/>
</dbReference>
<dbReference type="GO" id="GO:0016020">
    <property type="term" value="C:membrane"/>
    <property type="evidence" value="ECO:0007669"/>
    <property type="project" value="UniProtKB-SubCell"/>
</dbReference>
<comment type="similarity">
    <text evidence="2 8">Belongs to the major facilitator superfamily. Sugar transporter (TC 2.A.1.1) family.</text>
</comment>
<evidence type="ECO:0000256" key="9">
    <source>
        <dbReference type="SAM" id="MobiDB-lite"/>
    </source>
</evidence>
<dbReference type="OrthoDB" id="6133115at2759"/>
<evidence type="ECO:0000256" key="1">
    <source>
        <dbReference type="ARBA" id="ARBA00004141"/>
    </source>
</evidence>
<feature type="transmembrane region" description="Helical" evidence="10">
    <location>
        <begin position="249"/>
        <end position="266"/>
    </location>
</feature>
<dbReference type="PROSITE" id="PS50850">
    <property type="entry name" value="MFS"/>
    <property type="match status" value="1"/>
</dbReference>
<name>A0A5M3MC83_CONPW</name>
<gene>
    <name evidence="12" type="ORF">CONPUDRAFT_131173</name>
</gene>
<feature type="region of interest" description="Disordered" evidence="9">
    <location>
        <begin position="1"/>
        <end position="45"/>
    </location>
</feature>
<keyword evidence="3 8" id="KW-0813">Transport</keyword>
<sequence>MSKEKLSVHYLEDTSRLESDINEKADGSSSPEPIKDGDSTAPSPSAEITKVVATQANSPMAEALLLEPTPFRSRAVARLIACLFVTYLCSAQNGFDSNTFGGVSAMPDFKAQFGTDVAATNGFLAALYVIGNVIGSFAAGPCADRWGRKPGMFIASGIVLVGAIVQASSQKTRDLIAGRIVLGIGTVMLGPSAQSWAIRTTEMAHPSYRGIMVGAYQGCFFLGTIISTWVEYGLSYLSVENSVNWRFPFALQGLPSILVMTLVWLIPESPRWYVAQGKPEKAREILIKYHANGNEDSKVVALEMEEMASSISTRGSDKKFWDFRELFNSRAARYRTWLVICIGFFGQLDLPPTSYYFPLMVQTAGITSERSQLLCNALQTPIMMISTLSGLHIIERYGRRKLLMWSSWWMSVSVAVIIACTAKQAGNPTVGLVGIAFIYVFLVAFAFVWTPFQALYPTEVLPTNSRAKGLAMLGLWLNIVNFINTYAAPVGITNVSWRFYFLYLAVDFTGIIVIYFTFVETRGRSLEEMDQIFDDPHPVRASLAMQEVTVKEWKSGGVSVVQAES</sequence>
<dbReference type="InterPro" id="IPR036259">
    <property type="entry name" value="MFS_trans_sf"/>
</dbReference>
<accession>A0A5M3MC83</accession>